<feature type="compositionally biased region" description="Polar residues" evidence="11">
    <location>
        <begin position="779"/>
        <end position="799"/>
    </location>
</feature>
<dbReference type="SMART" id="SM00249">
    <property type="entry name" value="PHD"/>
    <property type="match status" value="1"/>
</dbReference>
<evidence type="ECO:0000256" key="3">
    <source>
        <dbReference type="ARBA" id="ARBA00022737"/>
    </source>
</evidence>
<dbReference type="Pfam" id="PF00643">
    <property type="entry name" value="zf-B_box"/>
    <property type="match status" value="2"/>
</dbReference>
<dbReference type="Pfam" id="PF00628">
    <property type="entry name" value="PHD"/>
    <property type="match status" value="1"/>
</dbReference>
<feature type="domain" description="B box-type" evidence="15">
    <location>
        <begin position="214"/>
        <end position="261"/>
    </location>
</feature>
<feature type="compositionally biased region" description="Basic and acidic residues" evidence="11">
    <location>
        <begin position="101"/>
        <end position="130"/>
    </location>
</feature>
<keyword evidence="18" id="KW-1185">Reference proteome</keyword>
<feature type="coiled-coil region" evidence="10">
    <location>
        <begin position="326"/>
        <end position="360"/>
    </location>
</feature>
<dbReference type="CDD" id="cd19805">
    <property type="entry name" value="Bbox1_TIF1"/>
    <property type="match status" value="1"/>
</dbReference>
<dbReference type="PANTHER" id="PTHR45915:SF6">
    <property type="entry name" value="E3 UBIQUITIN-PROTEIN LIGASE TRIM33"/>
    <property type="match status" value="1"/>
</dbReference>
<feature type="region of interest" description="Disordered" evidence="11">
    <location>
        <begin position="1072"/>
        <end position="1104"/>
    </location>
</feature>
<keyword evidence="9" id="KW-0539">Nucleus</keyword>
<feature type="domain" description="RING-type" evidence="12">
    <location>
        <begin position="24"/>
        <end position="181"/>
    </location>
</feature>
<feature type="domain" description="B box-type" evidence="15">
    <location>
        <begin position="277"/>
        <end position="318"/>
    </location>
</feature>
<dbReference type="SUPFAM" id="SSF57903">
    <property type="entry name" value="FYVE/PHD zinc finger"/>
    <property type="match status" value="1"/>
</dbReference>
<gene>
    <name evidence="17" type="ORF">MAR_007888</name>
</gene>
<name>A0ABY7DXE3_MYAAR</name>
<dbReference type="InterPro" id="IPR013083">
    <property type="entry name" value="Znf_RING/FYVE/PHD"/>
</dbReference>
<keyword evidence="5" id="KW-0833">Ubl conjugation pathway</keyword>
<evidence type="ECO:0000256" key="2">
    <source>
        <dbReference type="ARBA" id="ARBA00022723"/>
    </source>
</evidence>
<evidence type="ECO:0000259" key="13">
    <source>
        <dbReference type="SMART" id="SM00249"/>
    </source>
</evidence>
<dbReference type="PROSITE" id="PS01359">
    <property type="entry name" value="ZF_PHD_1"/>
    <property type="match status" value="1"/>
</dbReference>
<feature type="domain" description="B-box C-terminal" evidence="16">
    <location>
        <begin position="325"/>
        <end position="451"/>
    </location>
</feature>
<feature type="region of interest" description="Disordered" evidence="11">
    <location>
        <begin position="706"/>
        <end position="847"/>
    </location>
</feature>
<dbReference type="CDD" id="cd15541">
    <property type="entry name" value="PHD_TIF1_like"/>
    <property type="match status" value="1"/>
</dbReference>
<feature type="compositionally biased region" description="Polar residues" evidence="11">
    <location>
        <begin position="84"/>
        <end position="94"/>
    </location>
</feature>
<feature type="compositionally biased region" description="Basic and acidic residues" evidence="11">
    <location>
        <begin position="146"/>
        <end position="165"/>
    </location>
</feature>
<keyword evidence="4" id="KW-0863">Zinc-finger</keyword>
<dbReference type="InterPro" id="IPR017907">
    <property type="entry name" value="Znf_RING_CS"/>
</dbReference>
<feature type="region of interest" description="Disordered" evidence="11">
    <location>
        <begin position="647"/>
        <end position="668"/>
    </location>
</feature>
<dbReference type="SMART" id="SM00502">
    <property type="entry name" value="BBC"/>
    <property type="match status" value="1"/>
</dbReference>
<feature type="region of interest" description="Disordered" evidence="11">
    <location>
        <begin position="58"/>
        <end position="166"/>
    </location>
</feature>
<dbReference type="InterPro" id="IPR001841">
    <property type="entry name" value="Znf_RING"/>
</dbReference>
<evidence type="ECO:0000256" key="1">
    <source>
        <dbReference type="ARBA" id="ARBA00004123"/>
    </source>
</evidence>
<feature type="compositionally biased region" description="Low complexity" evidence="11">
    <location>
        <begin position="587"/>
        <end position="612"/>
    </location>
</feature>
<keyword evidence="3" id="KW-0677">Repeat</keyword>
<evidence type="ECO:0000259" key="14">
    <source>
        <dbReference type="SMART" id="SM00297"/>
    </source>
</evidence>
<dbReference type="Proteomes" id="UP001164746">
    <property type="component" value="Chromosome 4"/>
</dbReference>
<evidence type="ECO:0000256" key="6">
    <source>
        <dbReference type="ARBA" id="ARBA00022833"/>
    </source>
</evidence>
<dbReference type="InterPro" id="IPR011011">
    <property type="entry name" value="Znf_FYVE_PHD"/>
</dbReference>
<feature type="domain" description="Zinc finger PHD-type" evidence="13">
    <location>
        <begin position="888"/>
        <end position="933"/>
    </location>
</feature>
<proteinExistence type="predicted"/>
<organism evidence="17 18">
    <name type="scientific">Mya arenaria</name>
    <name type="common">Soft-shell clam</name>
    <dbReference type="NCBI Taxonomy" id="6604"/>
    <lineage>
        <taxon>Eukaryota</taxon>
        <taxon>Metazoa</taxon>
        <taxon>Spiralia</taxon>
        <taxon>Lophotrochozoa</taxon>
        <taxon>Mollusca</taxon>
        <taxon>Bivalvia</taxon>
        <taxon>Autobranchia</taxon>
        <taxon>Heteroconchia</taxon>
        <taxon>Euheterodonta</taxon>
        <taxon>Imparidentia</taxon>
        <taxon>Neoheterodontei</taxon>
        <taxon>Myida</taxon>
        <taxon>Myoidea</taxon>
        <taxon>Myidae</taxon>
        <taxon>Mya</taxon>
    </lineage>
</organism>
<dbReference type="InterPro" id="IPR019787">
    <property type="entry name" value="Znf_PHD-finger"/>
</dbReference>
<dbReference type="SUPFAM" id="SSF47370">
    <property type="entry name" value="Bromodomain"/>
    <property type="match status" value="1"/>
</dbReference>
<accession>A0ABY7DXE3</accession>
<dbReference type="SMART" id="SM00184">
    <property type="entry name" value="RING"/>
    <property type="match status" value="1"/>
</dbReference>
<dbReference type="SUPFAM" id="SSF57850">
    <property type="entry name" value="RING/U-box"/>
    <property type="match status" value="1"/>
</dbReference>
<evidence type="ECO:0000259" key="12">
    <source>
        <dbReference type="SMART" id="SM00184"/>
    </source>
</evidence>
<keyword evidence="6" id="KW-0862">Zinc</keyword>
<dbReference type="SMART" id="SM00336">
    <property type="entry name" value="BBOX"/>
    <property type="match status" value="2"/>
</dbReference>
<evidence type="ECO:0000259" key="16">
    <source>
        <dbReference type="SMART" id="SM00502"/>
    </source>
</evidence>
<dbReference type="EMBL" id="CP111015">
    <property type="protein sequence ID" value="WAR01330.1"/>
    <property type="molecule type" value="Genomic_DNA"/>
</dbReference>
<dbReference type="Pfam" id="PF00439">
    <property type="entry name" value="Bromodomain"/>
    <property type="match status" value="1"/>
</dbReference>
<evidence type="ECO:0000256" key="11">
    <source>
        <dbReference type="SAM" id="MobiDB-lite"/>
    </source>
</evidence>
<dbReference type="Gene3D" id="3.30.160.60">
    <property type="entry name" value="Classic Zinc Finger"/>
    <property type="match status" value="1"/>
</dbReference>
<feature type="compositionally biased region" description="Polar residues" evidence="11">
    <location>
        <begin position="706"/>
        <end position="725"/>
    </location>
</feature>
<feature type="compositionally biased region" description="Polar residues" evidence="11">
    <location>
        <begin position="623"/>
        <end position="634"/>
    </location>
</feature>
<evidence type="ECO:0000313" key="17">
    <source>
        <dbReference type="EMBL" id="WAR01330.1"/>
    </source>
</evidence>
<evidence type="ECO:0000313" key="18">
    <source>
        <dbReference type="Proteomes" id="UP001164746"/>
    </source>
</evidence>
<dbReference type="InterPro" id="IPR003649">
    <property type="entry name" value="Bbox_C"/>
</dbReference>
<evidence type="ECO:0000256" key="10">
    <source>
        <dbReference type="SAM" id="Coils"/>
    </source>
</evidence>
<dbReference type="InterPro" id="IPR027370">
    <property type="entry name" value="Znf-RING_euk"/>
</dbReference>
<reference evidence="17" key="1">
    <citation type="submission" date="2022-11" db="EMBL/GenBank/DDBJ databases">
        <title>Centuries of genome instability and evolution in soft-shell clam transmissible cancer (bioRxiv).</title>
        <authorList>
            <person name="Hart S.F.M."/>
            <person name="Yonemitsu M.A."/>
            <person name="Giersch R.M."/>
            <person name="Beal B.F."/>
            <person name="Arriagada G."/>
            <person name="Davis B.W."/>
            <person name="Ostrander E.A."/>
            <person name="Goff S.P."/>
            <person name="Metzger M.J."/>
        </authorList>
    </citation>
    <scope>NUCLEOTIDE SEQUENCE</scope>
    <source>
        <strain evidence="17">MELC-2E11</strain>
        <tissue evidence="17">Siphon/mantle</tissue>
    </source>
</reference>
<evidence type="ECO:0000256" key="8">
    <source>
        <dbReference type="ARBA" id="ARBA00023117"/>
    </source>
</evidence>
<dbReference type="Pfam" id="PF13445">
    <property type="entry name" value="zf-RING_UBOX"/>
    <property type="match status" value="1"/>
</dbReference>
<sequence length="1104" mass="124577">MAEEFLNDLQNALEETSCTPALTCGKCKDEFSWEKPAKLLPCLHSFCEPCLKQNDQQPNLLEEKKDENTEEEKSEAPTEKNDMQPGTSESSSLSFLVGDELTEKDANEPCQTETERPLILENNIEPKDLQEGQPGEVSSSSTFDGTDGKSSFDGKSAFDDGKSTVDDGNSTFDGKLRCPECQLEYTEDKILQNPFVSVVKKFEPKIEDGAPTEDKKDICTSCDENEVATSFCVQCEEWLCDPCVGAHKRVKLTKDHTVTIRSEMNDVKEKMVIDTKPKQMYCEVHQLETLKLFCLTCEKLTCRDCQLEDHKDHNYQYIEKTVDGQKKILIDGIDNLKEKLQKHQEMAEQILSKEKDIKRQQVEVFNEVRRVADLITNELISWCKKLLNFLQGVCHGRIKDLTFKKKEIDTYGTKAKHIIEFVESALSSGDDLALLYTKSIMSKNISQLNDQEINFSKTLLDLNIQYENDAVFLTKNVSKMGFINVNGKSYPHQEESKTAQSLASRELVKAKIPSLPQPVSTEGQTVTNPVQSMTNAELLNTISKDNFQQHIIELLSREPLATREKYRALPPEKKRQFLENLLQSHKQLHLQQQQQQQQPAPSNQPVQQQQQQGFNPLGVSGPPQRQQAFSSDSGALQELYRQTQRMPAPPQAGFMNQNPFQRQQQIQQQQLQQQQLRQQQQQQQLARQRMMMQQQIRQQQLNQNTNAPFLTSPFGQPQSNSNFQSWRGAPASMPMNTNSKVIPANQLPSTGKYDFIDPLNLRGGSGEPTRVKQEPRDNPSCQFSGKATQQSPQPSNHGQPQAPAVPSSTSSSPSSTLRSPAHTPSPGHIDGGHMGNRSTASPAVLPDINIMDSDRSMAMTGLMHPNGHIISPYNLMPRHDPNDPSEDYCGVCHNGGDLLCCDRCPKVFHLNCHCPVISSNLSPSETWTCTMCTPDEELIIREPIPREFELTSTGKRKAPNGLVDREIRVCERILLELFCKEVSTVFHEPVSKSIPNYYKIITHPMDFGTIKCKLRRGHFAHYNSIEEYIRDVKLPISDVYGIGIQMNSFFETLVAHFLPCYLHCLTRSVSPDQMSDPGMDGPSRIKKRRSPAPDSTRDSSTPPI</sequence>
<dbReference type="SUPFAM" id="SSF57845">
    <property type="entry name" value="B-box zinc-binding domain"/>
    <property type="match status" value="1"/>
</dbReference>
<evidence type="ECO:0000256" key="4">
    <source>
        <dbReference type="ARBA" id="ARBA00022771"/>
    </source>
</evidence>
<dbReference type="CDD" id="cd19775">
    <property type="entry name" value="Bbox2_TIF1_C-VI"/>
    <property type="match status" value="1"/>
</dbReference>
<feature type="region of interest" description="Disordered" evidence="11">
    <location>
        <begin position="587"/>
        <end position="634"/>
    </location>
</feature>
<evidence type="ECO:0000259" key="15">
    <source>
        <dbReference type="SMART" id="SM00336"/>
    </source>
</evidence>
<keyword evidence="8" id="KW-0103">Bromodomain</keyword>
<feature type="compositionally biased region" description="Low complexity" evidence="11">
    <location>
        <begin position="806"/>
        <end position="816"/>
    </location>
</feature>
<feature type="domain" description="Bromo" evidence="14">
    <location>
        <begin position="963"/>
        <end position="1059"/>
    </location>
</feature>
<dbReference type="InterPro" id="IPR000315">
    <property type="entry name" value="Znf_B-box"/>
</dbReference>
<dbReference type="InterPro" id="IPR036427">
    <property type="entry name" value="Bromodomain-like_sf"/>
</dbReference>
<evidence type="ECO:0000256" key="5">
    <source>
        <dbReference type="ARBA" id="ARBA00022786"/>
    </source>
</evidence>
<dbReference type="SMART" id="SM00297">
    <property type="entry name" value="BROMO"/>
    <property type="match status" value="1"/>
</dbReference>
<dbReference type="Gene3D" id="4.10.830.40">
    <property type="match status" value="1"/>
</dbReference>
<dbReference type="PANTHER" id="PTHR45915">
    <property type="entry name" value="TRANSCRIPTION INTERMEDIARY FACTOR"/>
    <property type="match status" value="1"/>
</dbReference>
<dbReference type="InterPro" id="IPR001965">
    <property type="entry name" value="Znf_PHD"/>
</dbReference>
<dbReference type="InterPro" id="IPR019786">
    <property type="entry name" value="Zinc_finger_PHD-type_CS"/>
</dbReference>
<evidence type="ECO:0000256" key="9">
    <source>
        <dbReference type="ARBA" id="ARBA00023242"/>
    </source>
</evidence>
<protein>
    <submittedName>
        <fullName evidence="17">TIF1A-like protein</fullName>
    </submittedName>
</protein>
<keyword evidence="7 10" id="KW-0175">Coiled coil</keyword>
<dbReference type="PROSITE" id="PS00518">
    <property type="entry name" value="ZF_RING_1"/>
    <property type="match status" value="1"/>
</dbReference>
<comment type="subcellular location">
    <subcellularLocation>
        <location evidence="1">Nucleus</location>
    </subcellularLocation>
</comment>
<dbReference type="InterPro" id="IPR001487">
    <property type="entry name" value="Bromodomain"/>
</dbReference>
<evidence type="ECO:0000256" key="7">
    <source>
        <dbReference type="ARBA" id="ARBA00023054"/>
    </source>
</evidence>
<dbReference type="Gene3D" id="3.30.40.10">
    <property type="entry name" value="Zinc/RING finger domain, C3HC4 (zinc finger)"/>
    <property type="match status" value="2"/>
</dbReference>
<keyword evidence="2" id="KW-0479">Metal-binding</keyword>
<dbReference type="Gene3D" id="1.20.920.10">
    <property type="entry name" value="Bromodomain-like"/>
    <property type="match status" value="1"/>
</dbReference>